<feature type="domain" description="Bacterial Ig" evidence="2">
    <location>
        <begin position="470"/>
        <end position="536"/>
    </location>
</feature>
<feature type="domain" description="Bacterial Ig" evidence="2">
    <location>
        <begin position="552"/>
        <end position="630"/>
    </location>
</feature>
<feature type="domain" description="Bacterial Ig" evidence="2">
    <location>
        <begin position="804"/>
        <end position="870"/>
    </location>
</feature>
<feature type="domain" description="Bacterial Ig" evidence="2">
    <location>
        <begin position="305"/>
        <end position="379"/>
    </location>
</feature>
<reference evidence="3 4" key="1">
    <citation type="journal article" date="2014" name="Int. J. Syst. Evol. Microbiol.">
        <title>Listeria floridensis sp. nov., Listeria aquatica sp. nov., Listeria cornellensis sp. nov., Listeria riparia sp. nov. and Listeria grandensis sp. nov., from agricultural and natural environments.</title>
        <authorList>
            <person name="den Bakker H.C."/>
            <person name="Warchocki S."/>
            <person name="Wright E.M."/>
            <person name="Allred A.F."/>
            <person name="Ahlstrom C."/>
            <person name="Manuel C.S."/>
            <person name="Stasiewicz M.J."/>
            <person name="Burrell A."/>
            <person name="Roof S."/>
            <person name="Strawn L."/>
            <person name="Fortes E.D."/>
            <person name="Nightingale K.K."/>
            <person name="Kephart D."/>
            <person name="Wiedmann M."/>
        </authorList>
    </citation>
    <scope>NUCLEOTIDE SEQUENCE [LARGE SCALE GENOMIC DNA]</scope>
    <source>
        <strain evidence="3 4">FSL S10-1187</strain>
    </source>
</reference>
<sequence length="883" mass="95281">MNKKKNKVLGFVLVSALICGSLLPATTAKASVPYQPNELQKVAAIPLDSSLSVNAYNFGDVHFKGTNGANIKTVVLFVNGKERNAVAVKDGGLFEIYAKPWILSPSDKIEIAGRDENGLEVARKAAAIRAENMDYALQADTFSYGDQTLTGTYGSDLDRVRLAVNGKVVGQAAVEDGVFTLANISSFVSSVNDQVELIGVDKGFFEQARITVEFANKLTADPFTYGDTHFVGKHGVNVEKVALFVNGKEKNEVKVKVGGNYILYVDPWILSPNDKAEVVGRDASGTEIIRIEVPIQAGDMDYALVADSYAFGDTALTGTYGKDLARVRLSVNDKVVAQAVVENGIFTFANAGAFISSVNDKVEIIGADKGYFEQARTTVEFSNKLSIDPFTFGDTHLIGKHGSSIEKVALFVNGKEKNEVKVKDGGNYILYSDPWILSPSDKVEIVGRDATGTEVAREVVKVQAGDMDYTLTAEAYNFGTQELTGTYGEDLARVRLAVNGKVVAQATVANGAFTFANAGSYIVSQNDKVEVIGIDKGFYEQARITIDFANKMTIDPFTFGDLHVTGMHGKSIEKVAVLVNGKEKNEVAVKDGGSYKIYVDPWVLSANDKVEIVGRDASGKEVTRQTVTIDPGKVDYTLNINPYALGAKELTGTYGQDVARVRLAVNGKVIAQALTDNGSFTFANANLSIISFNDKVEVIGVDKGFHEQTRETVKFANQLTVDSYTFGDVYFTGTHGESIEKVALFVNGKERNEVAVKSGGVVKIYVEPWVLSANDKLELVGRDASGAEIARQAVAIQPGDQDYSLTTNDYALTDSELSGTYGKDIAKVRLSVNGKVVAQASMEDGSYQFATISQFVKSPSDKVEVIGVDRGYFEQVRVAVTLK</sequence>
<dbReference type="Pfam" id="PF20622">
    <property type="entry name" value="Big_15"/>
    <property type="match status" value="10"/>
</dbReference>
<feature type="signal peptide" evidence="1">
    <location>
        <begin position="1"/>
        <end position="30"/>
    </location>
</feature>
<feature type="domain" description="Bacterial Ig" evidence="2">
    <location>
        <begin position="50"/>
        <end position="129"/>
    </location>
</feature>
<name>A0ABN0RC06_9LIST</name>
<organism evidence="3 4">
    <name type="scientific">Listeria floridensis FSL S10-1187</name>
    <dbReference type="NCBI Taxonomy" id="1265817"/>
    <lineage>
        <taxon>Bacteria</taxon>
        <taxon>Bacillati</taxon>
        <taxon>Bacillota</taxon>
        <taxon>Bacilli</taxon>
        <taxon>Bacillales</taxon>
        <taxon>Listeriaceae</taxon>
        <taxon>Listeria</taxon>
    </lineage>
</organism>
<feature type="chain" id="PRO_5045869556" description="Bacterial Ig domain-containing protein" evidence="1">
    <location>
        <begin position="31"/>
        <end position="883"/>
    </location>
</feature>
<evidence type="ECO:0000313" key="3">
    <source>
        <dbReference type="EMBL" id="EUJ26133.1"/>
    </source>
</evidence>
<feature type="domain" description="Bacterial Ig" evidence="2">
    <location>
        <begin position="217"/>
        <end position="296"/>
    </location>
</feature>
<evidence type="ECO:0000256" key="1">
    <source>
        <dbReference type="SAM" id="SignalP"/>
    </source>
</evidence>
<feature type="domain" description="Bacterial Ig" evidence="2">
    <location>
        <begin position="718"/>
        <end position="797"/>
    </location>
</feature>
<evidence type="ECO:0000259" key="2">
    <source>
        <dbReference type="Pfam" id="PF20622"/>
    </source>
</evidence>
<proteinExistence type="predicted"/>
<feature type="domain" description="Bacterial Ig" evidence="2">
    <location>
        <begin position="385"/>
        <end position="463"/>
    </location>
</feature>
<keyword evidence="1" id="KW-0732">Signal</keyword>
<evidence type="ECO:0000313" key="4">
    <source>
        <dbReference type="Proteomes" id="UP000019249"/>
    </source>
</evidence>
<comment type="caution">
    <text evidence="3">The sequence shown here is derived from an EMBL/GenBank/DDBJ whole genome shotgun (WGS) entry which is preliminary data.</text>
</comment>
<protein>
    <recommendedName>
        <fullName evidence="2">Bacterial Ig domain-containing protein</fullName>
    </recommendedName>
</protein>
<gene>
    <name evidence="3" type="ORF">MFLO_14302</name>
</gene>
<dbReference type="Proteomes" id="UP000019249">
    <property type="component" value="Unassembled WGS sequence"/>
</dbReference>
<feature type="domain" description="Bacterial Ig" evidence="2">
    <location>
        <begin position="637"/>
        <end position="714"/>
    </location>
</feature>
<dbReference type="RefSeq" id="WP_036098358.1">
    <property type="nucleotide sequence ID" value="NZ_AODF01000039.1"/>
</dbReference>
<dbReference type="InterPro" id="IPR046746">
    <property type="entry name" value="Big_15"/>
</dbReference>
<dbReference type="EMBL" id="AODF01000039">
    <property type="protein sequence ID" value="EUJ26133.1"/>
    <property type="molecule type" value="Genomic_DNA"/>
</dbReference>
<accession>A0ABN0RC06</accession>
<keyword evidence="4" id="KW-1185">Reference proteome</keyword>
<feature type="domain" description="Bacterial Ig" evidence="2">
    <location>
        <begin position="138"/>
        <end position="202"/>
    </location>
</feature>